<protein>
    <recommendedName>
        <fullName evidence="4">beta-glucosidase</fullName>
        <ecNumber evidence="4">3.2.1.21</ecNumber>
    </recommendedName>
</protein>
<accession>A0A8H3W501</accession>
<keyword evidence="12" id="KW-1185">Reference proteome</keyword>
<dbReference type="InterPro" id="IPR013783">
    <property type="entry name" value="Ig-like_fold"/>
</dbReference>
<keyword evidence="5" id="KW-0964">Secreted</keyword>
<organism evidence="11 12">
    <name type="scientific">Colletotrichum asianum</name>
    <dbReference type="NCBI Taxonomy" id="702518"/>
    <lineage>
        <taxon>Eukaryota</taxon>
        <taxon>Fungi</taxon>
        <taxon>Dikarya</taxon>
        <taxon>Ascomycota</taxon>
        <taxon>Pezizomycotina</taxon>
        <taxon>Sordariomycetes</taxon>
        <taxon>Hypocreomycetidae</taxon>
        <taxon>Glomerellales</taxon>
        <taxon>Glomerellaceae</taxon>
        <taxon>Colletotrichum</taxon>
        <taxon>Colletotrichum gloeosporioides species complex</taxon>
    </lineage>
</organism>
<dbReference type="GO" id="GO:0005576">
    <property type="term" value="C:extracellular region"/>
    <property type="evidence" value="ECO:0007669"/>
    <property type="project" value="UniProtKB-SubCell"/>
</dbReference>
<comment type="function">
    <text evidence="9">Beta-glucosidases are one of a number of cellulolytic enzymes involved in the degradation of cellulosic biomass. Catalyzes the last step releasing glucose from the inhibitory cellobiose.</text>
</comment>
<feature type="domain" description="Fibronectin type III-like" evidence="10">
    <location>
        <begin position="1"/>
        <end position="65"/>
    </location>
</feature>
<dbReference type="OrthoDB" id="416222at2759"/>
<dbReference type="InterPro" id="IPR026891">
    <property type="entry name" value="Fn3-like"/>
</dbReference>
<evidence type="ECO:0000256" key="4">
    <source>
        <dbReference type="ARBA" id="ARBA00012744"/>
    </source>
</evidence>
<dbReference type="PANTHER" id="PTHR42715:SF12">
    <property type="entry name" value="BETA-GLUCOSIDASE G-RELATED"/>
    <property type="match status" value="1"/>
</dbReference>
<evidence type="ECO:0000313" key="11">
    <source>
        <dbReference type="EMBL" id="KAF0319980.1"/>
    </source>
</evidence>
<proteinExistence type="inferred from homology"/>
<dbReference type="EC" id="3.2.1.21" evidence="4"/>
<dbReference type="AlphaFoldDB" id="A0A8H3W501"/>
<evidence type="ECO:0000256" key="1">
    <source>
        <dbReference type="ARBA" id="ARBA00000448"/>
    </source>
</evidence>
<keyword evidence="7" id="KW-0378">Hydrolase</keyword>
<comment type="caution">
    <text evidence="11">The sequence shown here is derived from an EMBL/GenBank/DDBJ whole genome shotgun (WGS) entry which is preliminary data.</text>
</comment>
<dbReference type="InterPro" id="IPR050288">
    <property type="entry name" value="Cellulose_deg_GH3"/>
</dbReference>
<dbReference type="GO" id="GO:0008422">
    <property type="term" value="F:beta-glucosidase activity"/>
    <property type="evidence" value="ECO:0007669"/>
    <property type="project" value="UniProtKB-EC"/>
</dbReference>
<dbReference type="EMBL" id="WOWK01000088">
    <property type="protein sequence ID" value="KAF0319980.1"/>
    <property type="molecule type" value="Genomic_DNA"/>
</dbReference>
<evidence type="ECO:0000256" key="3">
    <source>
        <dbReference type="ARBA" id="ARBA00005336"/>
    </source>
</evidence>
<gene>
    <name evidence="11" type="ORF">GQ607_012748</name>
</gene>
<dbReference type="Gene3D" id="2.60.40.10">
    <property type="entry name" value="Immunoglobulins"/>
    <property type="match status" value="1"/>
</dbReference>
<dbReference type="Proteomes" id="UP000434172">
    <property type="component" value="Unassembled WGS sequence"/>
</dbReference>
<evidence type="ECO:0000256" key="2">
    <source>
        <dbReference type="ARBA" id="ARBA00004613"/>
    </source>
</evidence>
<dbReference type="Pfam" id="PF14310">
    <property type="entry name" value="Fn3-like"/>
    <property type="match status" value="1"/>
</dbReference>
<evidence type="ECO:0000256" key="6">
    <source>
        <dbReference type="ARBA" id="ARBA00022729"/>
    </source>
</evidence>
<comment type="subcellular location">
    <subcellularLocation>
        <location evidence="2">Secreted</location>
    </subcellularLocation>
</comment>
<evidence type="ECO:0000259" key="10">
    <source>
        <dbReference type="SMART" id="SM01217"/>
    </source>
</evidence>
<reference evidence="11 12" key="1">
    <citation type="submission" date="2019-12" db="EMBL/GenBank/DDBJ databases">
        <title>A genome sequence resource for the geographically widespread anthracnose pathogen Colletotrichum asianum.</title>
        <authorList>
            <person name="Meng Y."/>
        </authorList>
    </citation>
    <scope>NUCLEOTIDE SEQUENCE [LARGE SCALE GENOMIC DNA]</scope>
    <source>
        <strain evidence="11 12">ICMP 18580</strain>
    </source>
</reference>
<evidence type="ECO:0000256" key="7">
    <source>
        <dbReference type="ARBA" id="ARBA00022801"/>
    </source>
</evidence>
<evidence type="ECO:0000313" key="12">
    <source>
        <dbReference type="Proteomes" id="UP000434172"/>
    </source>
</evidence>
<name>A0A8H3W501_9PEZI</name>
<evidence type="ECO:0000256" key="9">
    <source>
        <dbReference type="ARBA" id="ARBA00024983"/>
    </source>
</evidence>
<comment type="catalytic activity">
    <reaction evidence="1">
        <text>Hydrolysis of terminal, non-reducing beta-D-glucosyl residues with release of beta-D-glucose.</text>
        <dbReference type="EC" id="3.2.1.21"/>
    </reaction>
</comment>
<dbReference type="SMART" id="SM01217">
    <property type="entry name" value="Fn3_like"/>
    <property type="match status" value="1"/>
</dbReference>
<dbReference type="GO" id="GO:0009251">
    <property type="term" value="P:glucan catabolic process"/>
    <property type="evidence" value="ECO:0007669"/>
    <property type="project" value="TreeGrafter"/>
</dbReference>
<keyword evidence="8" id="KW-0326">Glycosidase</keyword>
<dbReference type="PANTHER" id="PTHR42715">
    <property type="entry name" value="BETA-GLUCOSIDASE"/>
    <property type="match status" value="1"/>
</dbReference>
<sequence length="77" mass="8383">MPAGSAPSGTPVGVLRGFSRLELVAGETSEVAFELNRRDVSYWDATAQTWRVLAGEFRLEVGFSSRNLPKSAEVKIL</sequence>
<evidence type="ECO:0000256" key="5">
    <source>
        <dbReference type="ARBA" id="ARBA00022525"/>
    </source>
</evidence>
<comment type="similarity">
    <text evidence="3">Belongs to the glycosyl hydrolase 3 family.</text>
</comment>
<keyword evidence="6" id="KW-0732">Signal</keyword>
<evidence type="ECO:0000256" key="8">
    <source>
        <dbReference type="ARBA" id="ARBA00023295"/>
    </source>
</evidence>